<dbReference type="AlphaFoldDB" id="A0AAE0PXA2"/>
<dbReference type="Pfam" id="PF09004">
    <property type="entry name" value="ALKBH8_N"/>
    <property type="match status" value="1"/>
</dbReference>
<keyword evidence="1" id="KW-1133">Transmembrane helix</keyword>
<comment type="caution">
    <text evidence="3">The sequence shown here is derived from an EMBL/GenBank/DDBJ whole genome shotgun (WGS) entry which is preliminary data.</text>
</comment>
<dbReference type="GO" id="GO:0008168">
    <property type="term" value="F:methyltransferase activity"/>
    <property type="evidence" value="ECO:0007669"/>
    <property type="project" value="InterPro"/>
</dbReference>
<keyword evidence="1" id="KW-0812">Transmembrane</keyword>
<keyword evidence="1" id="KW-0472">Membrane</keyword>
<dbReference type="GO" id="GO:0016706">
    <property type="term" value="F:2-oxoglutarate-dependent dioxygenase activity"/>
    <property type="evidence" value="ECO:0007669"/>
    <property type="project" value="InterPro"/>
</dbReference>
<reference evidence="3" key="1">
    <citation type="submission" date="2023-06" db="EMBL/GenBank/DDBJ databases">
        <title>Male Hemibagrus guttatus genome.</title>
        <authorList>
            <person name="Bian C."/>
        </authorList>
    </citation>
    <scope>NUCLEOTIDE SEQUENCE</scope>
    <source>
        <strain evidence="3">Male_cb2023</strain>
        <tissue evidence="3">Muscle</tissue>
    </source>
</reference>
<gene>
    <name evidence="3" type="ORF">QTP70_010747</name>
</gene>
<sequence length="190" mass="21984">MSFSAPLPPRLDKVNTKTPLSHFQCDGTPCHEDEVHISYVSGVRTYGTKRPQSRDRVEDERIVREEIQSLSAWCSINNFTLNATKTKELIVDVQKCNSSRHSPIYINGSEVEHVSSFKFLGIHISEDLSWRLNTSTLVRKTQQRLYFQRIQFLTIIIIIIIIIITSVSGTKQDQQKNRSLLRTKWRRALL</sequence>
<evidence type="ECO:0000313" key="3">
    <source>
        <dbReference type="EMBL" id="KAK3509782.1"/>
    </source>
</evidence>
<evidence type="ECO:0000256" key="1">
    <source>
        <dbReference type="SAM" id="Phobius"/>
    </source>
</evidence>
<feature type="transmembrane region" description="Helical" evidence="1">
    <location>
        <begin position="150"/>
        <end position="169"/>
    </location>
</feature>
<keyword evidence="4" id="KW-1185">Reference proteome</keyword>
<dbReference type="InterPro" id="IPR015095">
    <property type="entry name" value="AlkB_hom8_N"/>
</dbReference>
<feature type="domain" description="Alkylated DNA repair protein AlkB homologue 8 N-terminal" evidence="2">
    <location>
        <begin position="130"/>
        <end position="151"/>
    </location>
</feature>
<proteinExistence type="predicted"/>
<organism evidence="3 4">
    <name type="scientific">Hemibagrus guttatus</name>
    <dbReference type="NCBI Taxonomy" id="175788"/>
    <lineage>
        <taxon>Eukaryota</taxon>
        <taxon>Metazoa</taxon>
        <taxon>Chordata</taxon>
        <taxon>Craniata</taxon>
        <taxon>Vertebrata</taxon>
        <taxon>Euteleostomi</taxon>
        <taxon>Actinopterygii</taxon>
        <taxon>Neopterygii</taxon>
        <taxon>Teleostei</taxon>
        <taxon>Ostariophysi</taxon>
        <taxon>Siluriformes</taxon>
        <taxon>Bagridae</taxon>
        <taxon>Hemibagrus</taxon>
    </lineage>
</organism>
<protein>
    <recommendedName>
        <fullName evidence="2">Alkylated DNA repair protein AlkB homologue 8 N-terminal domain-containing protein</fullName>
    </recommendedName>
</protein>
<name>A0AAE0PXA2_9TELE</name>
<dbReference type="EMBL" id="JAUCMX010000026">
    <property type="protein sequence ID" value="KAK3509782.1"/>
    <property type="molecule type" value="Genomic_DNA"/>
</dbReference>
<evidence type="ECO:0000259" key="2">
    <source>
        <dbReference type="Pfam" id="PF09004"/>
    </source>
</evidence>
<accession>A0AAE0PXA2</accession>
<evidence type="ECO:0000313" key="4">
    <source>
        <dbReference type="Proteomes" id="UP001274896"/>
    </source>
</evidence>
<dbReference type="Proteomes" id="UP001274896">
    <property type="component" value="Unassembled WGS sequence"/>
</dbReference>